<dbReference type="Proteomes" id="UP000193642">
    <property type="component" value="Unassembled WGS sequence"/>
</dbReference>
<evidence type="ECO:0000313" key="2">
    <source>
        <dbReference type="EMBL" id="ORY47067.1"/>
    </source>
</evidence>
<organism evidence="2 3">
    <name type="scientific">Rhizoclosmatium globosum</name>
    <dbReference type="NCBI Taxonomy" id="329046"/>
    <lineage>
        <taxon>Eukaryota</taxon>
        <taxon>Fungi</taxon>
        <taxon>Fungi incertae sedis</taxon>
        <taxon>Chytridiomycota</taxon>
        <taxon>Chytridiomycota incertae sedis</taxon>
        <taxon>Chytridiomycetes</taxon>
        <taxon>Chytridiales</taxon>
        <taxon>Chytriomycetaceae</taxon>
        <taxon>Rhizoclosmatium</taxon>
    </lineage>
</organism>
<dbReference type="SUPFAM" id="SSF54695">
    <property type="entry name" value="POZ domain"/>
    <property type="match status" value="1"/>
</dbReference>
<gene>
    <name evidence="2" type="ORF">BCR33DRAFT_715432</name>
</gene>
<dbReference type="InterPro" id="IPR011333">
    <property type="entry name" value="SKP1/BTB/POZ_sf"/>
</dbReference>
<dbReference type="EMBL" id="MCGO01000015">
    <property type="protein sequence ID" value="ORY47067.1"/>
    <property type="molecule type" value="Genomic_DNA"/>
</dbReference>
<dbReference type="PROSITE" id="PS50097">
    <property type="entry name" value="BTB"/>
    <property type="match status" value="1"/>
</dbReference>
<name>A0A1Y2CJI2_9FUNG</name>
<dbReference type="OrthoDB" id="2160519at2759"/>
<accession>A0A1Y2CJI2</accession>
<sequence length="345" mass="39497">MASNNSIRLDKTFADVLLLVGVNKTPIYAHANFLSQNCEYYRTALADRWTEPVRVPEDIAVDPRVRRNLRAVLSHPEADETTANLVLMFIYTGFVSISTDLLLPVAVFADSILLVDLKKYCLAGYYQDMYPYNCLAFYATCIKLQESEYLKIAALMLALQNLPDAIQGGKSVFRGLDVEQLSHIIRFYAFPRVEVGRLLVGWAKALQGIDSTDDTGFDVRQACEDIKPIVYLCTTEDLFISALTSNGCFWESRVSDNVKFDTWGEATILDSRVLMCPIERYAFWKQFSRQFQMMVPDTTPILLYRATEHNFSEIEFHKRCLVHACLDQNYSWEGCWRFYQFGMGG</sequence>
<dbReference type="InterPro" id="IPR000210">
    <property type="entry name" value="BTB/POZ_dom"/>
</dbReference>
<dbReference type="Gene3D" id="3.30.710.10">
    <property type="entry name" value="Potassium Channel Kv1.1, Chain A"/>
    <property type="match status" value="1"/>
</dbReference>
<evidence type="ECO:0000259" key="1">
    <source>
        <dbReference type="PROSITE" id="PS50097"/>
    </source>
</evidence>
<evidence type="ECO:0000313" key="3">
    <source>
        <dbReference type="Proteomes" id="UP000193642"/>
    </source>
</evidence>
<feature type="domain" description="BTB" evidence="1">
    <location>
        <begin position="14"/>
        <end position="99"/>
    </location>
</feature>
<protein>
    <recommendedName>
        <fullName evidence="1">BTB domain-containing protein</fullName>
    </recommendedName>
</protein>
<proteinExistence type="predicted"/>
<keyword evidence="3" id="KW-1185">Reference proteome</keyword>
<dbReference type="AlphaFoldDB" id="A0A1Y2CJI2"/>
<comment type="caution">
    <text evidence="2">The sequence shown here is derived from an EMBL/GenBank/DDBJ whole genome shotgun (WGS) entry which is preliminary data.</text>
</comment>
<reference evidence="2 3" key="1">
    <citation type="submission" date="2016-07" db="EMBL/GenBank/DDBJ databases">
        <title>Pervasive Adenine N6-methylation of Active Genes in Fungi.</title>
        <authorList>
            <consortium name="DOE Joint Genome Institute"/>
            <person name="Mondo S.J."/>
            <person name="Dannebaum R.O."/>
            <person name="Kuo R.C."/>
            <person name="Labutti K."/>
            <person name="Haridas S."/>
            <person name="Kuo A."/>
            <person name="Salamov A."/>
            <person name="Ahrendt S.R."/>
            <person name="Lipzen A."/>
            <person name="Sullivan W."/>
            <person name="Andreopoulos W.B."/>
            <person name="Clum A."/>
            <person name="Lindquist E."/>
            <person name="Daum C."/>
            <person name="Ramamoorthy G.K."/>
            <person name="Gryganskyi A."/>
            <person name="Culley D."/>
            <person name="Magnuson J.K."/>
            <person name="James T.Y."/>
            <person name="O'Malley M.A."/>
            <person name="Stajich J.E."/>
            <person name="Spatafora J.W."/>
            <person name="Visel A."/>
            <person name="Grigoriev I.V."/>
        </authorList>
    </citation>
    <scope>NUCLEOTIDE SEQUENCE [LARGE SCALE GENOMIC DNA]</scope>
    <source>
        <strain evidence="2 3">JEL800</strain>
    </source>
</reference>
<dbReference type="STRING" id="329046.A0A1Y2CJI2"/>